<dbReference type="EMBL" id="VOKX01000038">
    <property type="protein sequence ID" value="KAB7842174.1"/>
    <property type="molecule type" value="Genomic_DNA"/>
</dbReference>
<feature type="region of interest" description="Disordered" evidence="2">
    <location>
        <begin position="1"/>
        <end position="24"/>
    </location>
</feature>
<keyword evidence="1" id="KW-0547">Nucleotide-binding</keyword>
<evidence type="ECO:0000256" key="2">
    <source>
        <dbReference type="SAM" id="MobiDB-lite"/>
    </source>
</evidence>
<name>A0A5N5W6L2_STRMB</name>
<dbReference type="Proteomes" id="UP000327000">
    <property type="component" value="Unassembled WGS sequence"/>
</dbReference>
<evidence type="ECO:0000256" key="1">
    <source>
        <dbReference type="PROSITE-ProRule" id="PRU00409"/>
    </source>
</evidence>
<sequence length="436" mass="44925">MTALLIGNNRAAEMTGGPDGTPEERRRAARGAQRLLWWARDGDVLLLPEAPDDAFADHVTGLTGTRRAGLTVVTAALPPTGALPDATVAAVRAALAGRTVDRVMPVYADTGVTGLVRRLGAERALPGWAFHDQGGSALVNSKAAFRAVAAGTGTPVAAGTVAGSPDAAGAAAAELLAAGHSAVLKLAFHSGGLGNEVLTTDPAVRPLGAHRAVVLPGPDAAREHTARHWAGLSSGGRHPVVVERYHPESVPVYAEFEVRDAGVVLSGHGEMLMDPMLDGETVPAALPPDLLDRLVGHGRRLCEAYRALGYRGTLSADAIVTPAGELLFTEANGRLTGSSHLHSVLAARLVGEPLRSRRVFLEKGAWPVPSFGAALDALDRAGLAFDPATRTGVVLVGDRVPVDGTVVPCVIAPDRPAAHAVRRSLPVFAAEPAPAS</sequence>
<evidence type="ECO:0000313" key="5">
    <source>
        <dbReference type="Proteomes" id="UP000327000"/>
    </source>
</evidence>
<dbReference type="Gene3D" id="3.30.470.20">
    <property type="entry name" value="ATP-grasp fold, B domain"/>
    <property type="match status" value="1"/>
</dbReference>
<keyword evidence="1" id="KW-0067">ATP-binding</keyword>
<dbReference type="OrthoDB" id="581833at2"/>
<dbReference type="Pfam" id="PF18604">
    <property type="entry name" value="PreAtp-grasp"/>
    <property type="match status" value="1"/>
</dbReference>
<dbReference type="AlphaFoldDB" id="A0A5N5W6L2"/>
<protein>
    <recommendedName>
        <fullName evidence="3">ATP-grasp domain-containing protein</fullName>
    </recommendedName>
</protein>
<keyword evidence="5" id="KW-1185">Reference proteome</keyword>
<dbReference type="GO" id="GO:0005524">
    <property type="term" value="F:ATP binding"/>
    <property type="evidence" value="ECO:0007669"/>
    <property type="project" value="UniProtKB-UniRule"/>
</dbReference>
<dbReference type="PROSITE" id="PS50975">
    <property type="entry name" value="ATP_GRASP"/>
    <property type="match status" value="1"/>
</dbReference>
<evidence type="ECO:0000259" key="3">
    <source>
        <dbReference type="PROSITE" id="PS50975"/>
    </source>
</evidence>
<dbReference type="InterPro" id="IPR041356">
    <property type="entry name" value="PGM1_C"/>
</dbReference>
<reference evidence="4 5" key="1">
    <citation type="journal article" date="2019" name="Microb. Cell Fact.">
        <title>Exploring novel herbicidin analogues by transcriptional regulator overexpression and MS/MS molecular networking.</title>
        <authorList>
            <person name="Shi Y."/>
            <person name="Gu R."/>
            <person name="Li Y."/>
            <person name="Wang X."/>
            <person name="Ren W."/>
            <person name="Li X."/>
            <person name="Wang L."/>
            <person name="Xie Y."/>
            <person name="Hong B."/>
        </authorList>
    </citation>
    <scope>NUCLEOTIDE SEQUENCE [LARGE SCALE GENOMIC DNA]</scope>
    <source>
        <strain evidence="4 5">US-43</strain>
    </source>
</reference>
<dbReference type="SUPFAM" id="SSF56059">
    <property type="entry name" value="Glutathione synthetase ATP-binding domain-like"/>
    <property type="match status" value="1"/>
</dbReference>
<proteinExistence type="predicted"/>
<dbReference type="InterPro" id="IPR040754">
    <property type="entry name" value="PreAtp-grasp"/>
</dbReference>
<dbReference type="InterPro" id="IPR011761">
    <property type="entry name" value="ATP-grasp"/>
</dbReference>
<dbReference type="RefSeq" id="WP_152264382.1">
    <property type="nucleotide sequence ID" value="NZ_VOKX01000038.1"/>
</dbReference>
<comment type="caution">
    <text evidence="4">The sequence shown here is derived from an EMBL/GenBank/DDBJ whole genome shotgun (WGS) entry which is preliminary data.</text>
</comment>
<dbReference type="Pfam" id="PF18105">
    <property type="entry name" value="PGM1_C"/>
    <property type="match status" value="1"/>
</dbReference>
<evidence type="ECO:0000313" key="4">
    <source>
        <dbReference type="EMBL" id="KAB7842174.1"/>
    </source>
</evidence>
<accession>A0A5N5W6L2</accession>
<gene>
    <name evidence="4" type="ORF">FRZ00_19750</name>
</gene>
<feature type="domain" description="ATP-grasp" evidence="3">
    <location>
        <begin position="146"/>
        <end position="363"/>
    </location>
</feature>
<organism evidence="4 5">
    <name type="scientific">Streptomyces mobaraensis</name>
    <name type="common">Streptoverticillium mobaraense</name>
    <dbReference type="NCBI Taxonomy" id="35621"/>
    <lineage>
        <taxon>Bacteria</taxon>
        <taxon>Bacillati</taxon>
        <taxon>Actinomycetota</taxon>
        <taxon>Actinomycetes</taxon>
        <taxon>Kitasatosporales</taxon>
        <taxon>Streptomycetaceae</taxon>
        <taxon>Streptomyces</taxon>
    </lineage>
</organism>
<dbReference type="GO" id="GO:0046872">
    <property type="term" value="F:metal ion binding"/>
    <property type="evidence" value="ECO:0007669"/>
    <property type="project" value="InterPro"/>
</dbReference>